<accession>A0ACD3ARL5</accession>
<dbReference type="EMBL" id="ML208354">
    <property type="protein sequence ID" value="TFK68355.1"/>
    <property type="molecule type" value="Genomic_DNA"/>
</dbReference>
<organism evidence="1 2">
    <name type="scientific">Pluteus cervinus</name>
    <dbReference type="NCBI Taxonomy" id="181527"/>
    <lineage>
        <taxon>Eukaryota</taxon>
        <taxon>Fungi</taxon>
        <taxon>Dikarya</taxon>
        <taxon>Basidiomycota</taxon>
        <taxon>Agaricomycotina</taxon>
        <taxon>Agaricomycetes</taxon>
        <taxon>Agaricomycetidae</taxon>
        <taxon>Agaricales</taxon>
        <taxon>Pluteineae</taxon>
        <taxon>Pluteaceae</taxon>
        <taxon>Pluteus</taxon>
    </lineage>
</organism>
<reference evidence="1 2" key="1">
    <citation type="journal article" date="2019" name="Nat. Ecol. Evol.">
        <title>Megaphylogeny resolves global patterns of mushroom evolution.</title>
        <authorList>
            <person name="Varga T."/>
            <person name="Krizsan K."/>
            <person name="Foldi C."/>
            <person name="Dima B."/>
            <person name="Sanchez-Garcia M."/>
            <person name="Sanchez-Ramirez S."/>
            <person name="Szollosi G.J."/>
            <person name="Szarkandi J.G."/>
            <person name="Papp V."/>
            <person name="Albert L."/>
            <person name="Andreopoulos W."/>
            <person name="Angelini C."/>
            <person name="Antonin V."/>
            <person name="Barry K.W."/>
            <person name="Bougher N.L."/>
            <person name="Buchanan P."/>
            <person name="Buyck B."/>
            <person name="Bense V."/>
            <person name="Catcheside P."/>
            <person name="Chovatia M."/>
            <person name="Cooper J."/>
            <person name="Damon W."/>
            <person name="Desjardin D."/>
            <person name="Finy P."/>
            <person name="Geml J."/>
            <person name="Haridas S."/>
            <person name="Hughes K."/>
            <person name="Justo A."/>
            <person name="Karasinski D."/>
            <person name="Kautmanova I."/>
            <person name="Kiss B."/>
            <person name="Kocsube S."/>
            <person name="Kotiranta H."/>
            <person name="LaButti K.M."/>
            <person name="Lechner B.E."/>
            <person name="Liimatainen K."/>
            <person name="Lipzen A."/>
            <person name="Lukacs Z."/>
            <person name="Mihaltcheva S."/>
            <person name="Morgado L.N."/>
            <person name="Niskanen T."/>
            <person name="Noordeloos M.E."/>
            <person name="Ohm R.A."/>
            <person name="Ortiz-Santana B."/>
            <person name="Ovrebo C."/>
            <person name="Racz N."/>
            <person name="Riley R."/>
            <person name="Savchenko A."/>
            <person name="Shiryaev A."/>
            <person name="Soop K."/>
            <person name="Spirin V."/>
            <person name="Szebenyi C."/>
            <person name="Tomsovsky M."/>
            <person name="Tulloss R.E."/>
            <person name="Uehling J."/>
            <person name="Grigoriev I.V."/>
            <person name="Vagvolgyi C."/>
            <person name="Papp T."/>
            <person name="Martin F.M."/>
            <person name="Miettinen O."/>
            <person name="Hibbett D.S."/>
            <person name="Nagy L.G."/>
        </authorList>
    </citation>
    <scope>NUCLEOTIDE SEQUENCE [LARGE SCALE GENOMIC DNA]</scope>
    <source>
        <strain evidence="1 2">NL-1719</strain>
    </source>
</reference>
<evidence type="ECO:0000313" key="1">
    <source>
        <dbReference type="EMBL" id="TFK68355.1"/>
    </source>
</evidence>
<proteinExistence type="predicted"/>
<protein>
    <submittedName>
        <fullName evidence="1">Uncharacterized protein</fullName>
    </submittedName>
</protein>
<keyword evidence="2" id="KW-1185">Reference proteome</keyword>
<evidence type="ECO:0000313" key="2">
    <source>
        <dbReference type="Proteomes" id="UP000308600"/>
    </source>
</evidence>
<gene>
    <name evidence="1" type="ORF">BDN72DRAFT_841925</name>
</gene>
<dbReference type="Proteomes" id="UP000308600">
    <property type="component" value="Unassembled WGS sequence"/>
</dbReference>
<name>A0ACD3ARL5_9AGAR</name>
<sequence>MADCEETSLILVPFEANILLELPFFDEASLVSSTPQRTAPTTPSLLRYSPASTHSRKASNEMLSNLVDVFSHSSRSSSLSSSPPKVELVPTTSPQVSKPSPRIPDWVVPRPPERHISWHLKFKAKSPPPTPPGPIAPTCAPSSPVQVVERAVRPKHSPPRPIPIPTRVDIQKDFDKFDANDIENGVDEEDDADEQSPLAATLTRMNDLYGFFSHLVKDSKR</sequence>